<comment type="caution">
    <text evidence="13">The sequence shown here is derived from an EMBL/GenBank/DDBJ whole genome shotgun (WGS) entry which is preliminary data.</text>
</comment>
<accession>A0A9D1NEK4</accession>
<dbReference type="Gene3D" id="3.90.550.10">
    <property type="entry name" value="Spore Coat Polysaccharide Biosynthesis Protein SpsA, Chain A"/>
    <property type="match status" value="1"/>
</dbReference>
<protein>
    <recommendedName>
        <fullName evidence="4">Glucose-1-phosphate thymidylyltransferase</fullName>
        <ecNumber evidence="3">2.7.7.24</ecNumber>
    </recommendedName>
    <alternativeName>
        <fullName evidence="10">dTDP-glucose pyrophosphorylase</fullName>
    </alternativeName>
    <alternativeName>
        <fullName evidence="9">dTDP-glucose synthase</fullName>
    </alternativeName>
</protein>
<proteinExistence type="inferred from homology"/>
<evidence type="ECO:0000313" key="14">
    <source>
        <dbReference type="Proteomes" id="UP000886861"/>
    </source>
</evidence>
<feature type="domain" description="Nucleotidyl transferase" evidence="12">
    <location>
        <begin position="2"/>
        <end position="236"/>
    </location>
</feature>
<evidence type="ECO:0000256" key="9">
    <source>
        <dbReference type="ARBA" id="ARBA00032492"/>
    </source>
</evidence>
<evidence type="ECO:0000256" key="8">
    <source>
        <dbReference type="ARBA" id="ARBA00022842"/>
    </source>
</evidence>
<keyword evidence="8" id="KW-0460">Magnesium</keyword>
<evidence type="ECO:0000256" key="4">
    <source>
        <dbReference type="ARBA" id="ARBA00017654"/>
    </source>
</evidence>
<evidence type="ECO:0000256" key="10">
    <source>
        <dbReference type="ARBA" id="ARBA00032598"/>
    </source>
</evidence>
<comment type="cofactor">
    <cofactor evidence="1">
        <name>Mg(2+)</name>
        <dbReference type="ChEBI" id="CHEBI:18420"/>
    </cofactor>
</comment>
<dbReference type="GO" id="GO:0008879">
    <property type="term" value="F:glucose-1-phosphate thymidylyltransferase activity"/>
    <property type="evidence" value="ECO:0007669"/>
    <property type="project" value="UniProtKB-EC"/>
</dbReference>
<evidence type="ECO:0000256" key="3">
    <source>
        <dbReference type="ARBA" id="ARBA00012461"/>
    </source>
</evidence>
<evidence type="ECO:0000256" key="2">
    <source>
        <dbReference type="ARBA" id="ARBA00010480"/>
    </source>
</evidence>
<keyword evidence="6" id="KW-0548">Nucleotidyltransferase</keyword>
<evidence type="ECO:0000313" key="13">
    <source>
        <dbReference type="EMBL" id="HIV01620.1"/>
    </source>
</evidence>
<dbReference type="Proteomes" id="UP000886861">
    <property type="component" value="Unassembled WGS sequence"/>
</dbReference>
<organism evidence="13 14">
    <name type="scientific">Candidatus Caccopulliclostridium gallistercoris</name>
    <dbReference type="NCBI Taxonomy" id="2840719"/>
    <lineage>
        <taxon>Bacteria</taxon>
        <taxon>Bacillati</taxon>
        <taxon>Bacillota</taxon>
        <taxon>Clostridia</taxon>
        <taxon>Candidatus Caccopulliclostridium</taxon>
    </lineage>
</organism>
<name>A0A9D1NEK4_9FIRM</name>
<dbReference type="EMBL" id="DVOJ01000013">
    <property type="protein sequence ID" value="HIV01620.1"/>
    <property type="molecule type" value="Genomic_DNA"/>
</dbReference>
<gene>
    <name evidence="13" type="ORF">IAA62_03605</name>
</gene>
<reference evidence="13" key="2">
    <citation type="journal article" date="2021" name="PeerJ">
        <title>Extensive microbial diversity within the chicken gut microbiome revealed by metagenomics and culture.</title>
        <authorList>
            <person name="Gilroy R."/>
            <person name="Ravi A."/>
            <person name="Getino M."/>
            <person name="Pursley I."/>
            <person name="Horton D.L."/>
            <person name="Alikhan N.F."/>
            <person name="Baker D."/>
            <person name="Gharbi K."/>
            <person name="Hall N."/>
            <person name="Watson M."/>
            <person name="Adriaenssens E.M."/>
            <person name="Foster-Nyarko E."/>
            <person name="Jarju S."/>
            <person name="Secka A."/>
            <person name="Antonio M."/>
            <person name="Oren A."/>
            <person name="Chaudhuri R.R."/>
            <person name="La Ragione R."/>
            <person name="Hildebrand F."/>
            <person name="Pallen M.J."/>
        </authorList>
    </citation>
    <scope>NUCLEOTIDE SEQUENCE</scope>
    <source>
        <strain evidence="13">CHK186-9395</strain>
    </source>
</reference>
<comment type="similarity">
    <text evidence="2">Belongs to the glucose-1-phosphate thymidylyltransferase family.</text>
</comment>
<dbReference type="GO" id="GO:0046872">
    <property type="term" value="F:metal ion binding"/>
    <property type="evidence" value="ECO:0007669"/>
    <property type="project" value="UniProtKB-KW"/>
</dbReference>
<evidence type="ECO:0000256" key="7">
    <source>
        <dbReference type="ARBA" id="ARBA00022723"/>
    </source>
</evidence>
<reference evidence="13" key="1">
    <citation type="submission" date="2020-10" db="EMBL/GenBank/DDBJ databases">
        <authorList>
            <person name="Gilroy R."/>
        </authorList>
    </citation>
    <scope>NUCLEOTIDE SEQUENCE</scope>
    <source>
        <strain evidence="13">CHK186-9395</strain>
    </source>
</reference>
<dbReference type="InterPro" id="IPR005907">
    <property type="entry name" value="G1P_thy_trans_s"/>
</dbReference>
<dbReference type="AlphaFoldDB" id="A0A9D1NEK4"/>
<dbReference type="InterPro" id="IPR029044">
    <property type="entry name" value="Nucleotide-diphossugar_trans"/>
</dbReference>
<evidence type="ECO:0000256" key="6">
    <source>
        <dbReference type="ARBA" id="ARBA00022695"/>
    </source>
</evidence>
<dbReference type="Pfam" id="PF00483">
    <property type="entry name" value="NTP_transferase"/>
    <property type="match status" value="1"/>
</dbReference>
<evidence type="ECO:0000256" key="5">
    <source>
        <dbReference type="ARBA" id="ARBA00022679"/>
    </source>
</evidence>
<dbReference type="SUPFAM" id="SSF53448">
    <property type="entry name" value="Nucleotide-diphospho-sugar transferases"/>
    <property type="match status" value="1"/>
</dbReference>
<sequence>MKGIILTAGNAKRLRPITDCFGKVLVPIYDKPMIFYGLSIMAKLGIREVAIVCNERDIDSYKNLLVNKFSNFKIELFIQKEALGTAHAISYAKDFIGSDDFTLLFGDNIFIMPDLKEYLLEAKNNNKEITLFAKEVSDPERFGVIESDKNNNIISIEEKPKNPKTNLASTGLYICANSVKEKLENVKLSARGEYEFTDVITECVKNKTAKVCVLPSECEWLDTGTFDSLLDCSTLVKDYEKKRGLYACLELDLLNENIISKTEFEKLIEHYSEDYKNRILSTLK</sequence>
<dbReference type="PANTHER" id="PTHR43532">
    <property type="entry name" value="GLUCOSE-1-PHOSPHATE THYMIDYLYLTRANSFERASE"/>
    <property type="match status" value="1"/>
</dbReference>
<evidence type="ECO:0000256" key="11">
    <source>
        <dbReference type="ARBA" id="ARBA00049336"/>
    </source>
</evidence>
<keyword evidence="7" id="KW-0479">Metal-binding</keyword>
<dbReference type="InterPro" id="IPR005835">
    <property type="entry name" value="NTP_transferase_dom"/>
</dbReference>
<evidence type="ECO:0000259" key="12">
    <source>
        <dbReference type="Pfam" id="PF00483"/>
    </source>
</evidence>
<dbReference type="EC" id="2.7.7.24" evidence="3"/>
<keyword evidence="5" id="KW-0808">Transferase</keyword>
<dbReference type="PANTHER" id="PTHR43532:SF1">
    <property type="entry name" value="GLUCOSE-1-PHOSPHATE THYMIDYLYLTRANSFERASE 1"/>
    <property type="match status" value="1"/>
</dbReference>
<comment type="catalytic activity">
    <reaction evidence="11">
        <text>dTTP + alpha-D-glucose 1-phosphate + H(+) = dTDP-alpha-D-glucose + diphosphate</text>
        <dbReference type="Rhea" id="RHEA:15225"/>
        <dbReference type="ChEBI" id="CHEBI:15378"/>
        <dbReference type="ChEBI" id="CHEBI:33019"/>
        <dbReference type="ChEBI" id="CHEBI:37568"/>
        <dbReference type="ChEBI" id="CHEBI:57477"/>
        <dbReference type="ChEBI" id="CHEBI:58601"/>
        <dbReference type="EC" id="2.7.7.24"/>
    </reaction>
</comment>
<evidence type="ECO:0000256" key="1">
    <source>
        <dbReference type="ARBA" id="ARBA00001946"/>
    </source>
</evidence>